<sequence length="175" mass="19746">MLTIGPAPTVAGRLLDRKCSEDHALPCLVGIEDEGMSMEEELGTILENLSISLSLNPSLSLHEVSFVELNLRWFLILFMIIQWSNLDVKRIKSHEEFDIPPTAGPSPTVTRDEKLQGPITRARARRIKEKDDQIAHGFMIAIKEPMKEGLRFKNKSLEDDGNPPKFLIVQCLNLE</sequence>
<dbReference type="Proteomes" id="UP001060085">
    <property type="component" value="Linkage Group LG02"/>
</dbReference>
<evidence type="ECO:0000313" key="1">
    <source>
        <dbReference type="EMBL" id="KAI5676951.1"/>
    </source>
</evidence>
<dbReference type="EMBL" id="CM044702">
    <property type="protein sequence ID" value="KAI5676951.1"/>
    <property type="molecule type" value="Genomic_DNA"/>
</dbReference>
<name>A0ACC0BWA1_CATRO</name>
<organism evidence="1 2">
    <name type="scientific">Catharanthus roseus</name>
    <name type="common">Madagascar periwinkle</name>
    <name type="synonym">Vinca rosea</name>
    <dbReference type="NCBI Taxonomy" id="4058"/>
    <lineage>
        <taxon>Eukaryota</taxon>
        <taxon>Viridiplantae</taxon>
        <taxon>Streptophyta</taxon>
        <taxon>Embryophyta</taxon>
        <taxon>Tracheophyta</taxon>
        <taxon>Spermatophyta</taxon>
        <taxon>Magnoliopsida</taxon>
        <taxon>eudicotyledons</taxon>
        <taxon>Gunneridae</taxon>
        <taxon>Pentapetalae</taxon>
        <taxon>asterids</taxon>
        <taxon>lamiids</taxon>
        <taxon>Gentianales</taxon>
        <taxon>Apocynaceae</taxon>
        <taxon>Rauvolfioideae</taxon>
        <taxon>Vinceae</taxon>
        <taxon>Catharanthinae</taxon>
        <taxon>Catharanthus</taxon>
    </lineage>
</organism>
<keyword evidence="2" id="KW-1185">Reference proteome</keyword>
<gene>
    <name evidence="1" type="ORF">M9H77_07901</name>
</gene>
<proteinExistence type="predicted"/>
<evidence type="ECO:0000313" key="2">
    <source>
        <dbReference type="Proteomes" id="UP001060085"/>
    </source>
</evidence>
<reference evidence="2" key="1">
    <citation type="journal article" date="2023" name="Nat. Plants">
        <title>Single-cell RNA sequencing provides a high-resolution roadmap for understanding the multicellular compartmentation of specialized metabolism.</title>
        <authorList>
            <person name="Sun S."/>
            <person name="Shen X."/>
            <person name="Li Y."/>
            <person name="Li Y."/>
            <person name="Wang S."/>
            <person name="Li R."/>
            <person name="Zhang H."/>
            <person name="Shen G."/>
            <person name="Guo B."/>
            <person name="Wei J."/>
            <person name="Xu J."/>
            <person name="St-Pierre B."/>
            <person name="Chen S."/>
            <person name="Sun C."/>
        </authorList>
    </citation>
    <scope>NUCLEOTIDE SEQUENCE [LARGE SCALE GENOMIC DNA]</scope>
</reference>
<protein>
    <submittedName>
        <fullName evidence="1">Uncharacterized protein</fullName>
    </submittedName>
</protein>
<comment type="caution">
    <text evidence="1">The sequence shown here is derived from an EMBL/GenBank/DDBJ whole genome shotgun (WGS) entry which is preliminary data.</text>
</comment>
<accession>A0ACC0BWA1</accession>